<accession>A0ABY7D2S8</accession>
<proteinExistence type="predicted"/>
<gene>
    <name evidence="2" type="ORF">PtA15_13A40</name>
</gene>
<dbReference type="RefSeq" id="XP_053026196.1">
    <property type="nucleotide sequence ID" value="XM_053162605.1"/>
</dbReference>
<feature type="region of interest" description="Disordered" evidence="1">
    <location>
        <begin position="250"/>
        <end position="269"/>
    </location>
</feature>
<dbReference type="Proteomes" id="UP001164743">
    <property type="component" value="Chromosome 13A"/>
</dbReference>
<evidence type="ECO:0000313" key="3">
    <source>
        <dbReference type="Proteomes" id="UP001164743"/>
    </source>
</evidence>
<feature type="compositionally biased region" description="Polar residues" evidence="1">
    <location>
        <begin position="255"/>
        <end position="269"/>
    </location>
</feature>
<feature type="compositionally biased region" description="Polar residues" evidence="1">
    <location>
        <begin position="392"/>
        <end position="411"/>
    </location>
</feature>
<dbReference type="EMBL" id="CP110433">
    <property type="protein sequence ID" value="WAQ90641.1"/>
    <property type="molecule type" value="Genomic_DNA"/>
</dbReference>
<name>A0ABY7D2S8_9BASI</name>
<sequence length="650" mass="70533">MNVFRTPLHIFAILPVMNMPWPAEPIKGWPRVAAPPGPNHPSGVPSAPTSNRHPSSAFPGNPPDPAAMPSNATSATSCSIYPVDHPSLPAGLPCHEYKHHTMKSTITGAIQEIVIIESSQGTSFEISLDIKPTAYAALHQHTDHPAANSAPLKEDDYLIYVLLDGINAQRSKRHRAQRNPTRISGVYAQDRSSSRSFQFGTIQLVDPDDHPATAENPADRICEDEKIIQALGTIQVNIVRCTLGAPQPVPRRSLKVNNSHRPNPNQRCSSNLRTTNQMKFSERSKKACQLNTAGLSQPMPITHGGRGGGGAPFSGKKTIRPVVREDPHPFLQFVFKYKPRAILEAEGIIAPPPPPPPSPPCHSSAGKLKKSTTLRSSSKHSTPTKPGLSGQHDFQSNSELHRSSLNPNASAANDPDEKKPKVQAKPIYIDIDSDLESISGTKDGKKPMQRTASNSTNGGFLPKPESRDHDNNTRNTQGNSADDSKKRARSITADVKPRSKKVSLGDGNASASRANRHNEPSQVPKAEIKENIRTHAQPPNTTTTATPTNTSNGGTNQYRQNISPYAEDSSDDDDKFKSKILVPAPGSMSHSTRLAIPNDHQLKEEAKKPSPQSLNHLNNRLNHVHRPAPAASHQQGSNFFDLTGTDDESD</sequence>
<evidence type="ECO:0008006" key="4">
    <source>
        <dbReference type="Google" id="ProtNLM"/>
    </source>
</evidence>
<feature type="compositionally biased region" description="Low complexity" evidence="1">
    <location>
        <begin position="538"/>
        <end position="556"/>
    </location>
</feature>
<dbReference type="PANTHER" id="PTHR36223">
    <property type="entry name" value="BETA-LACTAMASE-TYPE TRANSPEPTIDASE FOLD DOMAIN CONTAINING PROTEIN"/>
    <property type="match status" value="1"/>
</dbReference>
<dbReference type="PANTHER" id="PTHR36223:SF5">
    <property type="entry name" value="BETA-LACTAMASE-TYPE TRANSPEPTIDASE FOLD DOMAIN CONTAINING PROTEIN"/>
    <property type="match status" value="1"/>
</dbReference>
<evidence type="ECO:0000256" key="1">
    <source>
        <dbReference type="SAM" id="MobiDB-lite"/>
    </source>
</evidence>
<evidence type="ECO:0000313" key="2">
    <source>
        <dbReference type="EMBL" id="WAQ90641.1"/>
    </source>
</evidence>
<reference evidence="2" key="1">
    <citation type="submission" date="2022-10" db="EMBL/GenBank/DDBJ databases">
        <title>Puccinia triticina Genome sequencing and assembly.</title>
        <authorList>
            <person name="Li C."/>
        </authorList>
    </citation>
    <scope>NUCLEOTIDE SEQUENCE</scope>
    <source>
        <strain evidence="2">Pt15</strain>
    </source>
</reference>
<feature type="region of interest" description="Disordered" evidence="1">
    <location>
        <begin position="32"/>
        <end position="75"/>
    </location>
</feature>
<organism evidence="2 3">
    <name type="scientific">Puccinia triticina</name>
    <dbReference type="NCBI Taxonomy" id="208348"/>
    <lineage>
        <taxon>Eukaryota</taxon>
        <taxon>Fungi</taxon>
        <taxon>Dikarya</taxon>
        <taxon>Basidiomycota</taxon>
        <taxon>Pucciniomycotina</taxon>
        <taxon>Pucciniomycetes</taxon>
        <taxon>Pucciniales</taxon>
        <taxon>Pucciniaceae</taxon>
        <taxon>Puccinia</taxon>
    </lineage>
</organism>
<dbReference type="GeneID" id="77803489"/>
<protein>
    <recommendedName>
        <fullName evidence="4">Transcription elongation factor Eaf N-terminal domain-containing protein</fullName>
    </recommendedName>
</protein>
<feature type="region of interest" description="Disordered" evidence="1">
    <location>
        <begin position="347"/>
        <end position="650"/>
    </location>
</feature>
<keyword evidence="3" id="KW-1185">Reference proteome</keyword>
<feature type="compositionally biased region" description="Pro residues" evidence="1">
    <location>
        <begin position="350"/>
        <end position="360"/>
    </location>
</feature>